<dbReference type="VEuPathDB" id="TriTrypDB:LdBPK_251610.1"/>
<dbReference type="SUPFAM" id="SSF144122">
    <property type="entry name" value="Tim10-like"/>
    <property type="match status" value="1"/>
</dbReference>
<dbReference type="EMBL" id="RHLD01000022">
    <property type="protein sequence ID" value="TPP48876.1"/>
    <property type="molecule type" value="Genomic_DNA"/>
</dbReference>
<dbReference type="InterPro" id="IPR035427">
    <property type="entry name" value="Tim10-like_dom_sf"/>
</dbReference>
<proteinExistence type="predicted"/>
<dbReference type="VEuPathDB" id="TriTrypDB:LdCL_250021800"/>
<accession>A0A504XJ05</accession>
<dbReference type="Proteomes" id="UP000318821">
    <property type="component" value="Unassembled WGS sequence"/>
</dbReference>
<comment type="caution">
    <text evidence="1">The sequence shown here is derived from an EMBL/GenBank/DDBJ whole genome shotgun (WGS) entry which is preliminary data.</text>
</comment>
<dbReference type="AlphaFoldDB" id="A0A504XJ05"/>
<evidence type="ECO:0000313" key="1">
    <source>
        <dbReference type="EMBL" id="TPP48876.1"/>
    </source>
</evidence>
<organism evidence="1 2">
    <name type="scientific">Leishmania donovani</name>
    <dbReference type="NCBI Taxonomy" id="5661"/>
    <lineage>
        <taxon>Eukaryota</taxon>
        <taxon>Discoba</taxon>
        <taxon>Euglenozoa</taxon>
        <taxon>Kinetoplastea</taxon>
        <taxon>Metakinetoplastina</taxon>
        <taxon>Trypanosomatida</taxon>
        <taxon>Trypanosomatidae</taxon>
        <taxon>Leishmaniinae</taxon>
        <taxon>Leishmania</taxon>
    </lineage>
</organism>
<sequence length="105" mass="11859">MQPVQSNPSLMGLTQSEAVVLSEKLYHISNEGFMYCTKKCITHYGDDAIPYHPGEKACLDRCISKVRNGMYMAIDHKKEFEQKLRSGDLPYQWMKDAAAGNISPT</sequence>
<evidence type="ECO:0000313" key="2">
    <source>
        <dbReference type="Proteomes" id="UP000318821"/>
    </source>
</evidence>
<reference evidence="2" key="1">
    <citation type="submission" date="2019-02" db="EMBL/GenBank/DDBJ databases">
        <title>FDA dAtabase for Regulatory Grade micrObial Sequences (FDA-ARGOS): Supporting development and validation of Infectious Disease Dx tests.</title>
        <authorList>
            <person name="Duncan R."/>
            <person name="Fisher C."/>
            <person name="Tallon L."/>
            <person name="Sadzewicz L."/>
            <person name="Sengamalay N."/>
            <person name="Ott S."/>
            <person name="Godinez A."/>
            <person name="Nagaraj S."/>
            <person name="Vavikolanu K."/>
            <person name="Vyas G."/>
            <person name="Nadendla S."/>
            <person name="Aluvathingal J."/>
            <person name="Sichtig H."/>
        </authorList>
    </citation>
    <scope>NUCLEOTIDE SEQUENCE [LARGE SCALE GENOMIC DNA]</scope>
    <source>
        <strain evidence="2">FDAARGOS_360</strain>
    </source>
</reference>
<name>A0A504XJ05_LEIDO</name>
<protein>
    <submittedName>
        <fullName evidence="1">Tim10/DDP zinc finger family protein</fullName>
    </submittedName>
</protein>
<dbReference type="VEuPathDB" id="TriTrypDB:LDHU3_25.2050"/>
<gene>
    <name evidence="1" type="ORF">CGC20_26475</name>
</gene>